<evidence type="ECO:0000256" key="2">
    <source>
        <dbReference type="ARBA" id="ARBA00005587"/>
    </source>
</evidence>
<dbReference type="PANTHER" id="PTHR31123">
    <property type="entry name" value="ACCUMULATION OF DYADS PROTEIN 2-RELATED"/>
    <property type="match status" value="1"/>
</dbReference>
<organism evidence="7 8">
    <name type="scientific">Aureobasidium pullulans</name>
    <name type="common">Black yeast</name>
    <name type="synonym">Pullularia pullulans</name>
    <dbReference type="NCBI Taxonomy" id="5580"/>
    <lineage>
        <taxon>Eukaryota</taxon>
        <taxon>Fungi</taxon>
        <taxon>Dikarya</taxon>
        <taxon>Ascomycota</taxon>
        <taxon>Pezizomycotina</taxon>
        <taxon>Dothideomycetes</taxon>
        <taxon>Dothideomycetidae</taxon>
        <taxon>Dothideales</taxon>
        <taxon>Saccotheciaceae</taxon>
        <taxon>Aureobasidium</taxon>
    </lineage>
</organism>
<keyword evidence="5 6" id="KW-0472">Membrane</keyword>
<accession>A0ABR0TC60</accession>
<evidence type="ECO:0000256" key="4">
    <source>
        <dbReference type="ARBA" id="ARBA00022989"/>
    </source>
</evidence>
<evidence type="ECO:0000256" key="5">
    <source>
        <dbReference type="ARBA" id="ARBA00023136"/>
    </source>
</evidence>
<feature type="transmembrane region" description="Helical" evidence="6">
    <location>
        <begin position="227"/>
        <end position="251"/>
    </location>
</feature>
<dbReference type="Pfam" id="PF01184">
    <property type="entry name" value="Gpr1_Fun34_YaaH"/>
    <property type="match status" value="1"/>
</dbReference>
<dbReference type="EMBL" id="JASGXD010000013">
    <property type="protein sequence ID" value="KAK6002026.1"/>
    <property type="molecule type" value="Genomic_DNA"/>
</dbReference>
<feature type="transmembrane region" description="Helical" evidence="6">
    <location>
        <begin position="184"/>
        <end position="207"/>
    </location>
</feature>
<dbReference type="InterPro" id="IPR000791">
    <property type="entry name" value="Gpr1/Fun34/SatP-like"/>
</dbReference>
<evidence type="ECO:0000313" key="7">
    <source>
        <dbReference type="EMBL" id="KAK6002026.1"/>
    </source>
</evidence>
<feature type="transmembrane region" description="Helical" evidence="6">
    <location>
        <begin position="119"/>
        <end position="136"/>
    </location>
</feature>
<dbReference type="InterPro" id="IPR051633">
    <property type="entry name" value="AceTr"/>
</dbReference>
<comment type="subcellular location">
    <subcellularLocation>
        <location evidence="1">Membrane</location>
        <topology evidence="1">Multi-pass membrane protein</topology>
    </subcellularLocation>
</comment>
<feature type="transmembrane region" description="Helical" evidence="6">
    <location>
        <begin position="156"/>
        <end position="177"/>
    </location>
</feature>
<feature type="transmembrane region" description="Helical" evidence="6">
    <location>
        <begin position="59"/>
        <end position="82"/>
    </location>
</feature>
<dbReference type="Proteomes" id="UP001341245">
    <property type="component" value="Unassembled WGS sequence"/>
</dbReference>
<evidence type="ECO:0000256" key="6">
    <source>
        <dbReference type="SAM" id="Phobius"/>
    </source>
</evidence>
<reference evidence="7 8" key="1">
    <citation type="submission" date="2023-11" db="EMBL/GenBank/DDBJ databases">
        <title>Draft genome sequence and annotation of the polyextremotolerant black yeast-like fungus Aureobasidium pullulans NRRL 62042.</title>
        <authorList>
            <person name="Dielentheis-Frenken M.R.E."/>
            <person name="Wibberg D."/>
            <person name="Blank L.M."/>
            <person name="Tiso T."/>
        </authorList>
    </citation>
    <scope>NUCLEOTIDE SEQUENCE [LARGE SCALE GENOMIC DNA]</scope>
    <source>
        <strain evidence="7 8">NRRL 62042</strain>
    </source>
</reference>
<evidence type="ECO:0000313" key="8">
    <source>
        <dbReference type="Proteomes" id="UP001341245"/>
    </source>
</evidence>
<evidence type="ECO:0000256" key="1">
    <source>
        <dbReference type="ARBA" id="ARBA00004141"/>
    </source>
</evidence>
<keyword evidence="3 6" id="KW-0812">Transmembrane</keyword>
<name>A0ABR0TC60_AURPU</name>
<evidence type="ECO:0000256" key="3">
    <source>
        <dbReference type="ARBA" id="ARBA00022692"/>
    </source>
</evidence>
<gene>
    <name evidence="7" type="ORF">QM012_002516</name>
</gene>
<keyword evidence="8" id="KW-1185">Reference proteome</keyword>
<protein>
    <recommendedName>
        <fullName evidence="9">GPR1/FUN34/YaaH-class plasma membrane protein-like protein</fullName>
    </recommendedName>
</protein>
<dbReference type="PANTHER" id="PTHR31123:SF4">
    <property type="entry name" value="PROTEIN ALCS"/>
    <property type="match status" value="1"/>
</dbReference>
<feature type="transmembrane region" description="Helical" evidence="6">
    <location>
        <begin position="94"/>
        <end position="112"/>
    </location>
</feature>
<keyword evidence="4 6" id="KW-1133">Transmembrane helix</keyword>
<comment type="similarity">
    <text evidence="2">Belongs to the acetate uptake transporter (AceTr) (TC 2.A.96) family.</text>
</comment>
<evidence type="ECO:0008006" key="9">
    <source>
        <dbReference type="Google" id="ProtNLM"/>
    </source>
</evidence>
<sequence>MSTEKIEHTFTEDQASANGAPLSRQMTVALTPEQYERLFFQPEGPRRGDLSKRFGNPTLLGLFGFLIPYSSTVFILCALSGAEPPTSLIGLTGDYYFIGGIAMVIAGIAEFILGNTFPFTVFITFGSHWCAIAYVQDPFYNTISAFSKLDGAAGPAWSSSQAFHNVVMTMVCFVFLIATFRVNVFFVLTFLGLCFFFAFIAAAQFALPHVKTAAELAHVGMLLKISGGFGFIPVICGWYLAILTSCAAVGIPCPLPVLDLSSKVFAKHNDVEHGKHA</sequence>
<comment type="caution">
    <text evidence="7">The sequence shown here is derived from an EMBL/GenBank/DDBJ whole genome shotgun (WGS) entry which is preliminary data.</text>
</comment>
<proteinExistence type="inferred from homology"/>